<organism evidence="1">
    <name type="scientific">uncultured Rubrobacteraceae bacterium</name>
    <dbReference type="NCBI Taxonomy" id="349277"/>
    <lineage>
        <taxon>Bacteria</taxon>
        <taxon>Bacillati</taxon>
        <taxon>Actinomycetota</taxon>
        <taxon>Rubrobacteria</taxon>
        <taxon>Rubrobacterales</taxon>
        <taxon>Rubrobacteraceae</taxon>
        <taxon>environmental samples</taxon>
    </lineage>
</organism>
<name>A0A6J4PCK1_9ACTN</name>
<proteinExistence type="predicted"/>
<evidence type="ECO:0000313" key="1">
    <source>
        <dbReference type="EMBL" id="CAA9412205.1"/>
    </source>
</evidence>
<dbReference type="EMBL" id="CADCUZ010000057">
    <property type="protein sequence ID" value="CAA9412205.1"/>
    <property type="molecule type" value="Genomic_DNA"/>
</dbReference>
<feature type="non-terminal residue" evidence="1">
    <location>
        <position position="40"/>
    </location>
</feature>
<sequence length="40" mass="4293">DGLHAPRPCRRPRRSGGVLLIADRQGDPGVSLGVLELRAM</sequence>
<feature type="non-terminal residue" evidence="1">
    <location>
        <position position="1"/>
    </location>
</feature>
<reference evidence="1" key="1">
    <citation type="submission" date="2020-02" db="EMBL/GenBank/DDBJ databases">
        <authorList>
            <person name="Meier V. D."/>
        </authorList>
    </citation>
    <scope>NUCLEOTIDE SEQUENCE</scope>
    <source>
        <strain evidence="1">AVDCRST_MAG55</strain>
    </source>
</reference>
<accession>A0A6J4PCK1</accession>
<gene>
    <name evidence="1" type="ORF">AVDCRST_MAG55-1382</name>
</gene>
<dbReference type="AlphaFoldDB" id="A0A6J4PCK1"/>
<protein>
    <submittedName>
        <fullName evidence="1">Uncharacterized protein</fullName>
    </submittedName>
</protein>